<dbReference type="HOGENOM" id="CLU_191597_0_0_3"/>
<proteinExistence type="predicted"/>
<dbReference type="eggNOG" id="ENOG5032ZJ2">
    <property type="taxonomic scope" value="Bacteria"/>
</dbReference>
<evidence type="ECO:0000313" key="1">
    <source>
        <dbReference type="EMBL" id="KEI66541.1"/>
    </source>
</evidence>
<name>A0A073CEH7_PLAA1</name>
<organism evidence="1 2">
    <name type="scientific">Planktothrix agardhii (strain NIVA-CYA 126/8)</name>
    <dbReference type="NCBI Taxonomy" id="388467"/>
    <lineage>
        <taxon>Bacteria</taxon>
        <taxon>Bacillati</taxon>
        <taxon>Cyanobacteriota</taxon>
        <taxon>Cyanophyceae</taxon>
        <taxon>Oscillatoriophycideae</taxon>
        <taxon>Oscillatoriales</taxon>
        <taxon>Microcoleaceae</taxon>
        <taxon>Planktothrix</taxon>
    </lineage>
</organism>
<sequence>MVNTPRRTPDVAIEIGQRVKIRRVIERVPADIIAQLKQNPFGTVKGFKMVDGSGVGFIVQLDNKAATWFFEDELEVSR</sequence>
<dbReference type="Proteomes" id="UP000027395">
    <property type="component" value="Chromosome"/>
</dbReference>
<protein>
    <recommendedName>
        <fullName evidence="3">Cytochrome b6-f complex subunit PetP</fullName>
    </recommendedName>
</protein>
<dbReference type="PATRIC" id="fig|388467.6.peg.1439"/>
<gene>
    <name evidence="1" type="ORF">A19Y_1501</name>
</gene>
<evidence type="ECO:0008006" key="3">
    <source>
        <dbReference type="Google" id="ProtNLM"/>
    </source>
</evidence>
<dbReference type="STRING" id="388467.A19Y_1501"/>
<dbReference type="Pfam" id="PF11061">
    <property type="entry name" value="Tsr0524-like"/>
    <property type="match status" value="1"/>
</dbReference>
<dbReference type="AlphaFoldDB" id="A0A073CEH7"/>
<evidence type="ECO:0000313" key="2">
    <source>
        <dbReference type="Proteomes" id="UP000027395"/>
    </source>
</evidence>
<dbReference type="InterPro" id="IPR021291">
    <property type="entry name" value="Tsr0524-like"/>
</dbReference>
<reference evidence="1 2" key="1">
    <citation type="journal article" date="2014" name="Appl. Environ. Microbiol.">
        <title>Elucidation of insertion elements encoded on plasmids and in vitro construction of shuttle vectors from the toxic cyanobacterium Planktothrix.</title>
        <authorList>
            <person name="Christiansen G."/>
            <person name="Goesmann A."/>
            <person name="Kurmayer R."/>
        </authorList>
    </citation>
    <scope>NUCLEOTIDE SEQUENCE [LARGE SCALE GENOMIC DNA]</scope>
    <source>
        <strain evidence="1 2">NIVA-CYA 126/8</strain>
    </source>
</reference>
<keyword evidence="2" id="KW-1185">Reference proteome</keyword>
<accession>A0A073CEH7</accession>
<dbReference type="EMBL" id="CM002803">
    <property type="protein sequence ID" value="KEI66541.1"/>
    <property type="molecule type" value="Genomic_DNA"/>
</dbReference>